<evidence type="ECO:0000256" key="9">
    <source>
        <dbReference type="SAM" id="MobiDB-lite"/>
    </source>
</evidence>
<dbReference type="SUPFAM" id="SSF103473">
    <property type="entry name" value="MFS general substrate transporter"/>
    <property type="match status" value="1"/>
</dbReference>
<keyword evidence="6 10" id="KW-0812">Transmembrane</keyword>
<feature type="transmembrane region" description="Helical" evidence="10">
    <location>
        <begin position="80"/>
        <end position="97"/>
    </location>
</feature>
<reference evidence="11" key="1">
    <citation type="submission" date="2021-01" db="EMBL/GenBank/DDBJ databases">
        <authorList>
            <person name="Corre E."/>
            <person name="Pelletier E."/>
            <person name="Niang G."/>
            <person name="Scheremetjew M."/>
            <person name="Finn R."/>
            <person name="Kale V."/>
            <person name="Holt S."/>
            <person name="Cochrane G."/>
            <person name="Meng A."/>
            <person name="Brown T."/>
            <person name="Cohen L."/>
        </authorList>
    </citation>
    <scope>NUCLEOTIDE SEQUENCE</scope>
    <source>
        <strain evidence="11">SoJaBio B1-5/56/2</strain>
    </source>
</reference>
<evidence type="ECO:0000256" key="6">
    <source>
        <dbReference type="ARBA" id="ARBA00022692"/>
    </source>
</evidence>
<dbReference type="AlphaFoldDB" id="A0A7S4NPG0"/>
<evidence type="ECO:0000256" key="8">
    <source>
        <dbReference type="ARBA" id="ARBA00023136"/>
    </source>
</evidence>
<comment type="similarity">
    <text evidence="3">Belongs to the riboflavin transporter family.</text>
</comment>
<evidence type="ECO:0000256" key="5">
    <source>
        <dbReference type="ARBA" id="ARBA00022475"/>
    </source>
</evidence>
<feature type="transmembrane region" description="Helical" evidence="10">
    <location>
        <begin position="182"/>
        <end position="201"/>
    </location>
</feature>
<feature type="transmembrane region" description="Helical" evidence="10">
    <location>
        <begin position="391"/>
        <end position="415"/>
    </location>
</feature>
<feature type="transmembrane region" description="Helical" evidence="10">
    <location>
        <begin position="213"/>
        <end position="232"/>
    </location>
</feature>
<feature type="transmembrane region" description="Helical" evidence="10">
    <location>
        <begin position="244"/>
        <end position="265"/>
    </location>
</feature>
<keyword evidence="4" id="KW-0813">Transport</keyword>
<comment type="catalytic activity">
    <reaction evidence="1">
        <text>riboflavin(in) = riboflavin(out)</text>
        <dbReference type="Rhea" id="RHEA:35015"/>
        <dbReference type="ChEBI" id="CHEBI:57986"/>
    </reaction>
</comment>
<gene>
    <name evidence="11" type="ORF">NAES01612_LOCUS8428</name>
</gene>
<dbReference type="GO" id="GO:0032217">
    <property type="term" value="F:riboflavin transmembrane transporter activity"/>
    <property type="evidence" value="ECO:0007669"/>
    <property type="project" value="InterPro"/>
</dbReference>
<dbReference type="EMBL" id="HBKR01012722">
    <property type="protein sequence ID" value="CAE2299188.1"/>
    <property type="molecule type" value="Transcribed_RNA"/>
</dbReference>
<evidence type="ECO:0000313" key="11">
    <source>
        <dbReference type="EMBL" id="CAE2299188.1"/>
    </source>
</evidence>
<feature type="region of interest" description="Disordered" evidence="9">
    <location>
        <begin position="31"/>
        <end position="62"/>
    </location>
</feature>
<feature type="transmembrane region" description="Helical" evidence="10">
    <location>
        <begin position="363"/>
        <end position="385"/>
    </location>
</feature>
<feature type="transmembrane region" description="Helical" evidence="10">
    <location>
        <begin position="427"/>
        <end position="450"/>
    </location>
</feature>
<evidence type="ECO:0000256" key="1">
    <source>
        <dbReference type="ARBA" id="ARBA00000215"/>
    </source>
</evidence>
<comment type="subcellular location">
    <subcellularLocation>
        <location evidence="2">Cell membrane</location>
        <topology evidence="2">Multi-pass membrane protein</topology>
    </subcellularLocation>
</comment>
<keyword evidence="7 10" id="KW-1133">Transmembrane helix</keyword>
<sequence>MDLGHLVSGGEISNEEDSHGHSDRYFEVYTSSGSRKSESLFLEKDDDADGHPYSGWEEEEEEEYGEEEALVGIRFTQKDIAIGQLCFFFVGFTPFILQNAFLAEVAFWVNHTPEGRAIGTSITTAFVLGNLCSLFAMIIPMKMPSLSDRHLLVALDLAALLICFLIAVFWDADFDTNTSWVIIILSFLAGGVGNVSTLTLFSFVASYTHQMTYASNLGAGFSGLFAGLFAILQRPSDPNYYPFWFFLIIAELILMGLIAFMLGAWSETGSNLRIYIVEENMMINDQTTRFPKLDLDTFKAGALPLFYMFWMMCVAYLIPPLVPYLSRHDTPDMIAYLYTLYLLGAPLGSAASSAIGHHFYKTIWVSGILQTFFAIYLLVSCLNAVDLGLPYWLCYLGTFFTAFIMGFNTTSIYLYIRSKYKDHLASLSFMAVIVGQFGALTGVIIQDILISQDAYDDGYSVGVA</sequence>
<name>A0A7S4NPG0_9EUKA</name>
<dbReference type="GO" id="GO:0005886">
    <property type="term" value="C:plasma membrane"/>
    <property type="evidence" value="ECO:0007669"/>
    <property type="project" value="UniProtKB-SubCell"/>
</dbReference>
<protein>
    <recommendedName>
        <fullName evidence="12">Battenin</fullName>
    </recommendedName>
</protein>
<dbReference type="InterPro" id="IPR036259">
    <property type="entry name" value="MFS_trans_sf"/>
</dbReference>
<keyword evidence="8 10" id="KW-0472">Membrane</keyword>
<dbReference type="InterPro" id="IPR009357">
    <property type="entry name" value="Riboflavin_transptr"/>
</dbReference>
<accession>A0A7S4NPG0</accession>
<evidence type="ECO:0000256" key="4">
    <source>
        <dbReference type="ARBA" id="ARBA00022448"/>
    </source>
</evidence>
<evidence type="ECO:0000256" key="3">
    <source>
        <dbReference type="ARBA" id="ARBA00006366"/>
    </source>
</evidence>
<evidence type="ECO:0000256" key="10">
    <source>
        <dbReference type="SAM" id="Phobius"/>
    </source>
</evidence>
<feature type="transmembrane region" description="Helical" evidence="10">
    <location>
        <begin position="334"/>
        <end position="356"/>
    </location>
</feature>
<dbReference type="Pfam" id="PF06237">
    <property type="entry name" value="SLC52_ribofla_tr"/>
    <property type="match status" value="1"/>
</dbReference>
<evidence type="ECO:0008006" key="12">
    <source>
        <dbReference type="Google" id="ProtNLM"/>
    </source>
</evidence>
<evidence type="ECO:0000256" key="7">
    <source>
        <dbReference type="ARBA" id="ARBA00022989"/>
    </source>
</evidence>
<feature type="transmembrane region" description="Helical" evidence="10">
    <location>
        <begin position="302"/>
        <end position="322"/>
    </location>
</feature>
<feature type="transmembrane region" description="Helical" evidence="10">
    <location>
        <begin position="151"/>
        <end position="170"/>
    </location>
</feature>
<feature type="region of interest" description="Disordered" evidence="9">
    <location>
        <begin position="1"/>
        <end position="20"/>
    </location>
</feature>
<proteinExistence type="inferred from homology"/>
<keyword evidence="5" id="KW-1003">Cell membrane</keyword>
<evidence type="ECO:0000256" key="2">
    <source>
        <dbReference type="ARBA" id="ARBA00004651"/>
    </source>
</evidence>
<organism evidence="11">
    <name type="scientific">Paramoeba aestuarina</name>
    <dbReference type="NCBI Taxonomy" id="180227"/>
    <lineage>
        <taxon>Eukaryota</taxon>
        <taxon>Amoebozoa</taxon>
        <taxon>Discosea</taxon>
        <taxon>Flabellinia</taxon>
        <taxon>Dactylopodida</taxon>
        <taxon>Paramoebidae</taxon>
        <taxon>Paramoeba</taxon>
    </lineage>
</organism>
<feature type="transmembrane region" description="Helical" evidence="10">
    <location>
        <begin position="117"/>
        <end position="139"/>
    </location>
</feature>